<sequence>MGDSDSSLSSAPSSEDEMPVDIESTKKATPQKKKQQGNILSFFKQKARSPSPPRKKREPSPEHIYGPQDNPDIAFIVMFRSRFNDAFPRGAPHVGPQDIEEGVVGETPSADVEGLLCALLGLVLNRKKPVEKGHYGRALEESIQTQKHQWPSTWKGANPLSGGRGFLTMNAEERITLLHTLSMWSLNQNEQVKVMIANAYKARTTKDKLDTNIPLSVQPWGVDGEKRRYWLVEGQNDTHLRVYRETDPHKTKKVKWFSVAGEIEELRSVATKLEEEDGRKEAKALGERMTNAIPRFEASEVKRKRREYRLQRAATFTRPDPGFSLYEGRTRGKRLRYTYSEEEDVDSDSLNTRRSARTSARETPAVPSGPTVTASGRQVRSRATGLYGETLHSGQVSDRASPASGDYVRSDASEEPRQEHKHGRATRAATNGRPSRTVVSDDDEDATSWDGGDEDEDEQEREQMDLDDEDEQADDDSDEEEEPQTLMVTLRYGKGATNGVNGTSQEEVNGNGHMDPPAPIEPPTHPAPPAHPIPAQPPIAHGTSGLAAPPPIAHTQVSPDPSVLPKLDGMFAAPVSTQASALPQGQTGQQFLVGQAPPPPPPASAAAAAHWQ</sequence>
<feature type="compositionally biased region" description="Polar residues" evidence="3">
    <location>
        <begin position="579"/>
        <end position="592"/>
    </location>
</feature>
<feature type="compositionally biased region" description="Pro residues" evidence="3">
    <location>
        <begin position="516"/>
        <end position="537"/>
    </location>
</feature>
<feature type="region of interest" description="Disordered" evidence="3">
    <location>
        <begin position="579"/>
        <end position="612"/>
    </location>
</feature>
<dbReference type="GO" id="GO:0005634">
    <property type="term" value="C:nucleus"/>
    <property type="evidence" value="ECO:0007669"/>
    <property type="project" value="UniProtKB-SubCell"/>
</dbReference>
<comment type="subcellular location">
    <subcellularLocation>
        <location evidence="1">Nucleus</location>
    </subcellularLocation>
</comment>
<evidence type="ECO:0000256" key="2">
    <source>
        <dbReference type="ARBA" id="ARBA00023242"/>
    </source>
</evidence>
<proteinExistence type="predicted"/>
<evidence type="ECO:0000313" key="5">
    <source>
        <dbReference type="EMBL" id="KAF2819193.1"/>
    </source>
</evidence>
<organism evidence="5 6">
    <name type="scientific">Ophiobolus disseminans</name>
    <dbReference type="NCBI Taxonomy" id="1469910"/>
    <lineage>
        <taxon>Eukaryota</taxon>
        <taxon>Fungi</taxon>
        <taxon>Dikarya</taxon>
        <taxon>Ascomycota</taxon>
        <taxon>Pezizomycotina</taxon>
        <taxon>Dothideomycetes</taxon>
        <taxon>Pleosporomycetidae</taxon>
        <taxon>Pleosporales</taxon>
        <taxon>Pleosporineae</taxon>
        <taxon>Phaeosphaeriaceae</taxon>
        <taxon>Ophiobolus</taxon>
    </lineage>
</organism>
<evidence type="ECO:0000259" key="4">
    <source>
        <dbReference type="Pfam" id="PF15612"/>
    </source>
</evidence>
<keyword evidence="6" id="KW-1185">Reference proteome</keyword>
<feature type="compositionally biased region" description="Polar residues" evidence="3">
    <location>
        <begin position="498"/>
        <end position="508"/>
    </location>
</feature>
<evidence type="ECO:0000313" key="6">
    <source>
        <dbReference type="Proteomes" id="UP000799424"/>
    </source>
</evidence>
<dbReference type="PANTHER" id="PTHR42107">
    <property type="entry name" value="YALI0D24453P"/>
    <property type="match status" value="1"/>
</dbReference>
<accession>A0A6A6ZES1</accession>
<feature type="region of interest" description="Disordered" evidence="3">
    <location>
        <begin position="1"/>
        <end position="69"/>
    </location>
</feature>
<feature type="region of interest" description="Disordered" evidence="3">
    <location>
        <begin position="339"/>
        <end position="565"/>
    </location>
</feature>
<feature type="compositionally biased region" description="Acidic residues" evidence="3">
    <location>
        <begin position="440"/>
        <end position="483"/>
    </location>
</feature>
<reference evidence="5" key="1">
    <citation type="journal article" date="2020" name="Stud. Mycol.">
        <title>101 Dothideomycetes genomes: a test case for predicting lifestyles and emergence of pathogens.</title>
        <authorList>
            <person name="Haridas S."/>
            <person name="Albert R."/>
            <person name="Binder M."/>
            <person name="Bloem J."/>
            <person name="Labutti K."/>
            <person name="Salamov A."/>
            <person name="Andreopoulos B."/>
            <person name="Baker S."/>
            <person name="Barry K."/>
            <person name="Bills G."/>
            <person name="Bluhm B."/>
            <person name="Cannon C."/>
            <person name="Castanera R."/>
            <person name="Culley D."/>
            <person name="Daum C."/>
            <person name="Ezra D."/>
            <person name="Gonzalez J."/>
            <person name="Henrissat B."/>
            <person name="Kuo A."/>
            <person name="Liang C."/>
            <person name="Lipzen A."/>
            <person name="Lutzoni F."/>
            <person name="Magnuson J."/>
            <person name="Mondo S."/>
            <person name="Nolan M."/>
            <person name="Ohm R."/>
            <person name="Pangilinan J."/>
            <person name="Park H.-J."/>
            <person name="Ramirez L."/>
            <person name="Alfaro M."/>
            <person name="Sun H."/>
            <person name="Tritt A."/>
            <person name="Yoshinaga Y."/>
            <person name="Zwiers L.-H."/>
            <person name="Turgeon B."/>
            <person name="Goodwin S."/>
            <person name="Spatafora J."/>
            <person name="Crous P."/>
            <person name="Grigoriev I."/>
        </authorList>
    </citation>
    <scope>NUCLEOTIDE SEQUENCE</scope>
    <source>
        <strain evidence="5">CBS 113818</strain>
    </source>
</reference>
<name>A0A6A6ZES1_9PLEO</name>
<feature type="compositionally biased region" description="Basic and acidic residues" evidence="3">
    <location>
        <begin position="408"/>
        <end position="418"/>
    </location>
</feature>
<gene>
    <name evidence="5" type="ORF">CC86DRAFT_375345</name>
</gene>
<dbReference type="AlphaFoldDB" id="A0A6A6ZES1"/>
<feature type="compositionally biased region" description="Polar residues" evidence="3">
    <location>
        <begin position="428"/>
        <end position="438"/>
    </location>
</feature>
<dbReference type="OrthoDB" id="349045at2759"/>
<feature type="domain" description="WHIM1" evidence="4">
    <location>
        <begin position="153"/>
        <end position="196"/>
    </location>
</feature>
<dbReference type="EMBL" id="MU006246">
    <property type="protein sequence ID" value="KAF2819193.1"/>
    <property type="molecule type" value="Genomic_DNA"/>
</dbReference>
<dbReference type="InterPro" id="IPR028942">
    <property type="entry name" value="WHIM1_dom"/>
</dbReference>
<evidence type="ECO:0000256" key="3">
    <source>
        <dbReference type="SAM" id="MobiDB-lite"/>
    </source>
</evidence>
<protein>
    <recommendedName>
        <fullName evidence="4">WHIM1 domain-containing protein</fullName>
    </recommendedName>
</protein>
<dbReference type="Proteomes" id="UP000799424">
    <property type="component" value="Unassembled WGS sequence"/>
</dbReference>
<dbReference type="PANTHER" id="PTHR42107:SF1">
    <property type="entry name" value="WHIM1 DOMAIN-CONTAINING PROTEIN"/>
    <property type="match status" value="1"/>
</dbReference>
<evidence type="ECO:0000256" key="1">
    <source>
        <dbReference type="ARBA" id="ARBA00004123"/>
    </source>
</evidence>
<keyword evidence="2" id="KW-0539">Nucleus</keyword>
<dbReference type="Pfam" id="PF15612">
    <property type="entry name" value="WHIM1"/>
    <property type="match status" value="1"/>
</dbReference>
<feature type="compositionally biased region" description="Low complexity" evidence="3">
    <location>
        <begin position="1"/>
        <end position="13"/>
    </location>
</feature>